<organism evidence="2 3">
    <name type="scientific">Solanum tuberosum</name>
    <name type="common">Potato</name>
    <dbReference type="NCBI Taxonomy" id="4113"/>
    <lineage>
        <taxon>Eukaryota</taxon>
        <taxon>Viridiplantae</taxon>
        <taxon>Streptophyta</taxon>
        <taxon>Embryophyta</taxon>
        <taxon>Tracheophyta</taxon>
        <taxon>Spermatophyta</taxon>
        <taxon>Magnoliopsida</taxon>
        <taxon>eudicotyledons</taxon>
        <taxon>Gunneridae</taxon>
        <taxon>Pentapetalae</taxon>
        <taxon>asterids</taxon>
        <taxon>lamiids</taxon>
        <taxon>Solanales</taxon>
        <taxon>Solanaceae</taxon>
        <taxon>Solanoideae</taxon>
        <taxon>Solaneae</taxon>
        <taxon>Solanum</taxon>
    </lineage>
</organism>
<dbReference type="Gene3D" id="1.10.340.70">
    <property type="match status" value="1"/>
</dbReference>
<gene>
    <name evidence="2" type="ORF">KY290_028057</name>
</gene>
<name>A0ABQ7UK06_SOLTU</name>
<evidence type="ECO:0000313" key="3">
    <source>
        <dbReference type="Proteomes" id="UP000826656"/>
    </source>
</evidence>
<protein>
    <recommendedName>
        <fullName evidence="1">Integrase zinc-binding domain-containing protein</fullName>
    </recommendedName>
</protein>
<dbReference type="PANTHER" id="PTHR35046:SF18">
    <property type="entry name" value="RNA-DIRECTED DNA POLYMERASE"/>
    <property type="match status" value="1"/>
</dbReference>
<dbReference type="Proteomes" id="UP000826656">
    <property type="component" value="Unassembled WGS sequence"/>
</dbReference>
<evidence type="ECO:0000259" key="1">
    <source>
        <dbReference type="Pfam" id="PF17921"/>
    </source>
</evidence>
<keyword evidence="3" id="KW-1185">Reference proteome</keyword>
<proteinExistence type="predicted"/>
<dbReference type="PANTHER" id="PTHR35046">
    <property type="entry name" value="ZINC KNUCKLE (CCHC-TYPE) FAMILY PROTEIN"/>
    <property type="match status" value="1"/>
</dbReference>
<dbReference type="EMBL" id="JAIVGD010000019">
    <property type="protein sequence ID" value="KAH0748825.1"/>
    <property type="molecule type" value="Genomic_DNA"/>
</dbReference>
<sequence>MDEPIHIHNIFEVQSKVLEEKLLVFYNKSGHSGIKATQQDSCWKKMKHKVYAFVRQCDVCQKCKGEHVAYPVSYSPYLFLLEYGRKSSSMDFIEEFPKVVGKEVIFVVVNRLRKVAYFLALKHPSAALDAAHIFMNEIFILHGV</sequence>
<dbReference type="InterPro" id="IPR041588">
    <property type="entry name" value="Integrase_H2C2"/>
</dbReference>
<reference evidence="2 3" key="1">
    <citation type="journal article" date="2021" name="bioRxiv">
        <title>Chromosome-scale and haplotype-resolved genome assembly of a tetraploid potato cultivar.</title>
        <authorList>
            <person name="Sun H."/>
            <person name="Jiao W.-B."/>
            <person name="Krause K."/>
            <person name="Campoy J.A."/>
            <person name="Goel M."/>
            <person name="Folz-Donahue K."/>
            <person name="Kukat C."/>
            <person name="Huettel B."/>
            <person name="Schneeberger K."/>
        </authorList>
    </citation>
    <scope>NUCLEOTIDE SEQUENCE [LARGE SCALE GENOMIC DNA]</scope>
    <source>
        <strain evidence="2">SolTubOtavaFocal</strain>
        <tissue evidence="2">Leaves</tissue>
    </source>
</reference>
<evidence type="ECO:0000313" key="2">
    <source>
        <dbReference type="EMBL" id="KAH0748825.1"/>
    </source>
</evidence>
<accession>A0ABQ7UK06</accession>
<dbReference type="Pfam" id="PF17921">
    <property type="entry name" value="Integrase_H2C2"/>
    <property type="match status" value="1"/>
</dbReference>
<feature type="domain" description="Integrase zinc-binding" evidence="1">
    <location>
        <begin position="25"/>
        <end position="64"/>
    </location>
</feature>
<comment type="caution">
    <text evidence="2">The sequence shown here is derived from an EMBL/GenBank/DDBJ whole genome shotgun (WGS) entry which is preliminary data.</text>
</comment>